<dbReference type="InterPro" id="IPR005762">
    <property type="entry name" value="MurD"/>
</dbReference>
<dbReference type="GO" id="GO:0051301">
    <property type="term" value="P:cell division"/>
    <property type="evidence" value="ECO:0007669"/>
    <property type="project" value="InterPro"/>
</dbReference>
<dbReference type="GO" id="GO:0005524">
    <property type="term" value="F:ATP binding"/>
    <property type="evidence" value="ECO:0007669"/>
    <property type="project" value="UniProtKB-KW"/>
</dbReference>
<dbReference type="Gene3D" id="3.40.1190.10">
    <property type="entry name" value="Mur-like, catalytic domain"/>
    <property type="match status" value="1"/>
</dbReference>
<dbReference type="AlphaFoldDB" id="A0A2M7H293"/>
<evidence type="ECO:0000256" key="6">
    <source>
        <dbReference type="ARBA" id="ARBA00022840"/>
    </source>
</evidence>
<dbReference type="GO" id="GO:0008764">
    <property type="term" value="F:UDP-N-acetylmuramoylalanine-D-glutamate ligase activity"/>
    <property type="evidence" value="ECO:0007669"/>
    <property type="project" value="UniProtKB-EC"/>
</dbReference>
<keyword evidence="4" id="KW-0436">Ligase</keyword>
<dbReference type="SUPFAM" id="SSF53244">
    <property type="entry name" value="MurD-like peptide ligases, peptide-binding domain"/>
    <property type="match status" value="1"/>
</dbReference>
<evidence type="ECO:0000256" key="5">
    <source>
        <dbReference type="ARBA" id="ARBA00022741"/>
    </source>
</evidence>
<reference evidence="9 10" key="1">
    <citation type="submission" date="2017-09" db="EMBL/GenBank/DDBJ databases">
        <title>Depth-based differentiation of microbial function through sediment-hosted aquifers and enrichment of novel symbionts in the deep terrestrial subsurface.</title>
        <authorList>
            <person name="Probst A.J."/>
            <person name="Ladd B."/>
            <person name="Jarett J.K."/>
            <person name="Geller-Mcgrath D.E."/>
            <person name="Sieber C.M."/>
            <person name="Emerson J.B."/>
            <person name="Anantharaman K."/>
            <person name="Thomas B.C."/>
            <person name="Malmstrom R."/>
            <person name="Stieglmeier M."/>
            <person name="Klingl A."/>
            <person name="Woyke T."/>
            <person name="Ryan C.M."/>
            <person name="Banfield J.F."/>
        </authorList>
    </citation>
    <scope>NUCLEOTIDE SEQUENCE [LARGE SCALE GENOMIC DNA]</scope>
    <source>
        <strain evidence="9">CG15_BIG_FIL_POST_REV_8_21_14_020_45_12</strain>
    </source>
</reference>
<gene>
    <name evidence="9" type="ORF">COW24_05710</name>
</gene>
<evidence type="ECO:0000313" key="10">
    <source>
        <dbReference type="Proteomes" id="UP000230292"/>
    </source>
</evidence>
<feature type="domain" description="Mur ligase C-terminal" evidence="7">
    <location>
        <begin position="124"/>
        <end position="227"/>
    </location>
</feature>
<organism evidence="9 10">
    <name type="scientific">Candidatus Kerfeldbacteria bacterium CG15_BIG_FIL_POST_REV_8_21_14_020_45_12</name>
    <dbReference type="NCBI Taxonomy" id="2014247"/>
    <lineage>
        <taxon>Bacteria</taxon>
        <taxon>Candidatus Kerfeldiibacteriota</taxon>
    </lineage>
</organism>
<name>A0A2M7H293_9BACT</name>
<evidence type="ECO:0008006" key="11">
    <source>
        <dbReference type="Google" id="ProtNLM"/>
    </source>
</evidence>
<dbReference type="Gene3D" id="3.90.190.20">
    <property type="entry name" value="Mur ligase, C-terminal domain"/>
    <property type="match status" value="1"/>
</dbReference>
<accession>A0A2M7H293</accession>
<evidence type="ECO:0000256" key="2">
    <source>
        <dbReference type="ARBA" id="ARBA00004752"/>
    </source>
</evidence>
<dbReference type="InterPro" id="IPR013221">
    <property type="entry name" value="Mur_ligase_cen"/>
</dbReference>
<proteinExistence type="predicted"/>
<evidence type="ECO:0000256" key="4">
    <source>
        <dbReference type="ARBA" id="ARBA00022598"/>
    </source>
</evidence>
<evidence type="ECO:0000259" key="8">
    <source>
        <dbReference type="Pfam" id="PF08245"/>
    </source>
</evidence>
<keyword evidence="3" id="KW-0963">Cytoplasm</keyword>
<keyword evidence="5" id="KW-0547">Nucleotide-binding</keyword>
<comment type="subcellular location">
    <subcellularLocation>
        <location evidence="1">Cytoplasm</location>
    </subcellularLocation>
</comment>
<dbReference type="SUPFAM" id="SSF53623">
    <property type="entry name" value="MurD-like peptide ligases, catalytic domain"/>
    <property type="match status" value="1"/>
</dbReference>
<protein>
    <recommendedName>
        <fullName evidence="11">UDP-N-acetylmuramoyl-L-alanine--D-glutamate ligase</fullName>
    </recommendedName>
</protein>
<feature type="non-terminal residue" evidence="9">
    <location>
        <position position="1"/>
    </location>
</feature>
<evidence type="ECO:0000256" key="3">
    <source>
        <dbReference type="ARBA" id="ARBA00022490"/>
    </source>
</evidence>
<dbReference type="Pfam" id="PF02875">
    <property type="entry name" value="Mur_ligase_C"/>
    <property type="match status" value="1"/>
</dbReference>
<dbReference type="PANTHER" id="PTHR43692">
    <property type="entry name" value="UDP-N-ACETYLMURAMOYLALANINE--D-GLUTAMATE LIGASE"/>
    <property type="match status" value="1"/>
</dbReference>
<comment type="pathway">
    <text evidence="2">Cell wall biogenesis; peptidoglycan biosynthesis.</text>
</comment>
<evidence type="ECO:0000313" key="9">
    <source>
        <dbReference type="EMBL" id="PIW36367.1"/>
    </source>
</evidence>
<keyword evidence="6" id="KW-0067">ATP-binding</keyword>
<evidence type="ECO:0000259" key="7">
    <source>
        <dbReference type="Pfam" id="PF02875"/>
    </source>
</evidence>
<dbReference type="InterPro" id="IPR036565">
    <property type="entry name" value="Mur-like_cat_sf"/>
</dbReference>
<sequence>NLFPEHLNYHGSLTQYYQAKMTVAQKQVAGDTLIYNVENEALSNQVSNLTSDSTKIAYPETSGAYVKDQSIYFADEAVIDISDLPLLGNHNITNTLAAITAVKQLTVATDIINSALQSFQPLEHRLQAVGTFKGVSFINDSISTIPESAMAALEAIPTIDTMILGGLDRGYDFSKLAHALQIKNVGTVILFPDSGEKLKEIFKTINYHPRILETSEISAAVAFAFAHTPIGRTCALSPASPSYNLFKNFEDRGHQFIQEVNRQGAE</sequence>
<dbReference type="InterPro" id="IPR036615">
    <property type="entry name" value="Mur_ligase_C_dom_sf"/>
</dbReference>
<dbReference type="GO" id="GO:0008360">
    <property type="term" value="P:regulation of cell shape"/>
    <property type="evidence" value="ECO:0007669"/>
    <property type="project" value="InterPro"/>
</dbReference>
<dbReference type="GO" id="GO:0005737">
    <property type="term" value="C:cytoplasm"/>
    <property type="evidence" value="ECO:0007669"/>
    <property type="project" value="UniProtKB-SubCell"/>
</dbReference>
<dbReference type="Proteomes" id="UP000230292">
    <property type="component" value="Unassembled WGS sequence"/>
</dbReference>
<dbReference type="InterPro" id="IPR004101">
    <property type="entry name" value="Mur_ligase_C"/>
</dbReference>
<dbReference type="Pfam" id="PF08245">
    <property type="entry name" value="Mur_ligase_M"/>
    <property type="match status" value="1"/>
</dbReference>
<dbReference type="PANTHER" id="PTHR43692:SF1">
    <property type="entry name" value="UDP-N-ACETYLMURAMOYLALANINE--D-GLUTAMATE LIGASE"/>
    <property type="match status" value="1"/>
</dbReference>
<comment type="caution">
    <text evidence="9">The sequence shown here is derived from an EMBL/GenBank/DDBJ whole genome shotgun (WGS) entry which is preliminary data.</text>
</comment>
<feature type="domain" description="Mur ligase central" evidence="8">
    <location>
        <begin position="1"/>
        <end position="101"/>
    </location>
</feature>
<dbReference type="EMBL" id="PFGC01000059">
    <property type="protein sequence ID" value="PIW36367.1"/>
    <property type="molecule type" value="Genomic_DNA"/>
</dbReference>
<evidence type="ECO:0000256" key="1">
    <source>
        <dbReference type="ARBA" id="ARBA00004496"/>
    </source>
</evidence>